<evidence type="ECO:0000256" key="2">
    <source>
        <dbReference type="ARBA" id="ARBA00022771"/>
    </source>
</evidence>
<dbReference type="GO" id="GO:0005634">
    <property type="term" value="C:nucleus"/>
    <property type="evidence" value="ECO:0007669"/>
    <property type="project" value="TreeGrafter"/>
</dbReference>
<feature type="compositionally biased region" description="Low complexity" evidence="5">
    <location>
        <begin position="61"/>
        <end position="74"/>
    </location>
</feature>
<name>A0A1S8BC40_9PEZI</name>
<dbReference type="PANTHER" id="PTHR10237:SF14">
    <property type="entry name" value="MYND-TYPE DOMAIN-CONTAINING PROTEIN"/>
    <property type="match status" value="1"/>
</dbReference>
<evidence type="ECO:0000256" key="3">
    <source>
        <dbReference type="ARBA" id="ARBA00022833"/>
    </source>
</evidence>
<dbReference type="Pfam" id="PF01753">
    <property type="entry name" value="zf-MYND"/>
    <property type="match status" value="1"/>
</dbReference>
<reference evidence="7 8" key="1">
    <citation type="submission" date="2017-01" db="EMBL/GenBank/DDBJ databases">
        <title>Draft genome sequence of Diplodia seriata F98.1, a fungal species involved in grapevine trunk diseases.</title>
        <authorList>
            <person name="Robert-Siegwald G."/>
            <person name="Vallet J."/>
            <person name="Abou-Mansour E."/>
            <person name="Xu J."/>
            <person name="Rey P."/>
            <person name="Bertsch C."/>
            <person name="Rego C."/>
            <person name="Larignon P."/>
            <person name="Fontaine F."/>
            <person name="Lebrun M.-H."/>
        </authorList>
    </citation>
    <scope>NUCLEOTIDE SEQUENCE [LARGE SCALE GENOMIC DNA]</scope>
    <source>
        <strain evidence="7 8">F98.1</strain>
    </source>
</reference>
<dbReference type="PROSITE" id="PS01360">
    <property type="entry name" value="ZF_MYND_1"/>
    <property type="match status" value="1"/>
</dbReference>
<evidence type="ECO:0000313" key="7">
    <source>
        <dbReference type="EMBL" id="OMP85097.1"/>
    </source>
</evidence>
<dbReference type="InterPro" id="IPR002893">
    <property type="entry name" value="Znf_MYND"/>
</dbReference>
<dbReference type="PANTHER" id="PTHR10237">
    <property type="entry name" value="DEFORMED EPIDERMAL AUTOREGULATORY FACTOR 1 HOMOLOG SUPPRESSIN"/>
    <property type="match status" value="1"/>
</dbReference>
<keyword evidence="1" id="KW-0479">Metal-binding</keyword>
<dbReference type="PROSITE" id="PS50865">
    <property type="entry name" value="ZF_MYND_2"/>
    <property type="match status" value="1"/>
</dbReference>
<evidence type="ECO:0000313" key="8">
    <source>
        <dbReference type="Proteomes" id="UP000190776"/>
    </source>
</evidence>
<dbReference type="GO" id="GO:0008270">
    <property type="term" value="F:zinc ion binding"/>
    <property type="evidence" value="ECO:0007669"/>
    <property type="project" value="UniProtKB-KW"/>
</dbReference>
<proteinExistence type="predicted"/>
<evidence type="ECO:0000256" key="5">
    <source>
        <dbReference type="SAM" id="MobiDB-lite"/>
    </source>
</evidence>
<dbReference type="InterPro" id="IPR024119">
    <property type="entry name" value="TF_DEAF-1"/>
</dbReference>
<dbReference type="Gene3D" id="6.10.140.2220">
    <property type="match status" value="1"/>
</dbReference>
<organism evidence="7 8">
    <name type="scientific">Diplodia seriata</name>
    <dbReference type="NCBI Taxonomy" id="420778"/>
    <lineage>
        <taxon>Eukaryota</taxon>
        <taxon>Fungi</taxon>
        <taxon>Dikarya</taxon>
        <taxon>Ascomycota</taxon>
        <taxon>Pezizomycotina</taxon>
        <taxon>Dothideomycetes</taxon>
        <taxon>Dothideomycetes incertae sedis</taxon>
        <taxon>Botryosphaeriales</taxon>
        <taxon>Botryosphaeriaceae</taxon>
        <taxon>Diplodia</taxon>
    </lineage>
</organism>
<gene>
    <name evidence="7" type="ORF">BK809_0000851</name>
</gene>
<dbReference type="AlphaFoldDB" id="A0A1S8BC40"/>
<dbReference type="SUPFAM" id="SSF144232">
    <property type="entry name" value="HIT/MYND zinc finger-like"/>
    <property type="match status" value="1"/>
</dbReference>
<keyword evidence="3" id="KW-0862">Zinc</keyword>
<dbReference type="EMBL" id="MSZU01000086">
    <property type="protein sequence ID" value="OMP85097.1"/>
    <property type="molecule type" value="Genomic_DNA"/>
</dbReference>
<comment type="caution">
    <text evidence="7">The sequence shown here is derived from an EMBL/GenBank/DDBJ whole genome shotgun (WGS) entry which is preliminary data.</text>
</comment>
<protein>
    <submittedName>
        <fullName evidence="7">Ankyrin repeat and MYND domain-containing protein 2</fullName>
    </submittedName>
</protein>
<sequence length="267" mass="28751">MGNNSNDNQPTCSSCGKPSQNLKRCAKCHSEQYCNRDCQRAHWKTHKKVCAAIAAAAAAEGATTTSNNSNETAGAPPPKNLDTPIPDPFTRLTTRTWLHDRSERDTYRLLIDAYRLRMSDQYTFEGDADVDCVLGGAVASSIGGFTRFLRKLGREAPDLLPPWWSAAKEEECRRAGMVRKGVWESLSAAPEKADVVEHYGDARMPMQLRMFAEAVYGSGPGGQSGRGMMEMMAGMERGGGGGGPGGGGMRAETLDLSALLAGMGARR</sequence>
<evidence type="ECO:0000256" key="4">
    <source>
        <dbReference type="PROSITE-ProRule" id="PRU00134"/>
    </source>
</evidence>
<evidence type="ECO:0000256" key="1">
    <source>
        <dbReference type="ARBA" id="ARBA00022723"/>
    </source>
</evidence>
<dbReference type="Proteomes" id="UP000190776">
    <property type="component" value="Unassembled WGS sequence"/>
</dbReference>
<accession>A0A1S8BC40</accession>
<dbReference type="STRING" id="420778.A0A1S8BC40"/>
<feature type="region of interest" description="Disordered" evidence="5">
    <location>
        <begin position="1"/>
        <end position="20"/>
    </location>
</feature>
<keyword evidence="2 4" id="KW-0863">Zinc-finger</keyword>
<dbReference type="GO" id="GO:0000981">
    <property type="term" value="F:DNA-binding transcription factor activity, RNA polymerase II-specific"/>
    <property type="evidence" value="ECO:0007669"/>
    <property type="project" value="TreeGrafter"/>
</dbReference>
<feature type="domain" description="MYND-type" evidence="6">
    <location>
        <begin position="12"/>
        <end position="50"/>
    </location>
</feature>
<feature type="region of interest" description="Disordered" evidence="5">
    <location>
        <begin position="61"/>
        <end position="86"/>
    </location>
</feature>
<evidence type="ECO:0000259" key="6">
    <source>
        <dbReference type="PROSITE" id="PS50865"/>
    </source>
</evidence>
<dbReference type="OrthoDB" id="432970at2759"/>